<evidence type="ECO:0000313" key="2">
    <source>
        <dbReference type="Proteomes" id="UP000199517"/>
    </source>
</evidence>
<organism evidence="1 2">
    <name type="scientific">Paracidovorax konjaci</name>
    <dbReference type="NCBI Taxonomy" id="32040"/>
    <lineage>
        <taxon>Bacteria</taxon>
        <taxon>Pseudomonadati</taxon>
        <taxon>Pseudomonadota</taxon>
        <taxon>Betaproteobacteria</taxon>
        <taxon>Burkholderiales</taxon>
        <taxon>Comamonadaceae</taxon>
        <taxon>Paracidovorax</taxon>
    </lineage>
</organism>
<evidence type="ECO:0000313" key="1">
    <source>
        <dbReference type="EMBL" id="SFD52595.1"/>
    </source>
</evidence>
<sequence length="293" mass="32598">MNLKISRCTAAPANRIFLIDFLKDGDLQTGRGKHEKVRDEILALMPEQAPFISKQVFLRSAKTLNELSELFKLIEQECNATTSPLIFFEGHGDKQRGLELPSGEFLSWTDFNAALETITIAAAGHSTVVASFCHSMAAVARPALEKPLPTPFYYGYADEVPAGVVEEEGARIIEELLKTGAFIESGKSIQHFSEYDHVEMLIAPVLMKFLHPQKVFDKFPGLSKGNLRKLLHAEVGRDFGTTKGLNKVLAQTLDPRILVRSIVEGAMHATERRTRLLTEILSGIELEMKNIHL</sequence>
<proteinExistence type="predicted"/>
<protein>
    <recommendedName>
        <fullName evidence="3">Caspase domain-containing protein</fullName>
    </recommendedName>
</protein>
<dbReference type="Proteomes" id="UP000199517">
    <property type="component" value="Unassembled WGS sequence"/>
</dbReference>
<dbReference type="AlphaFoldDB" id="A0A1I1T1N6"/>
<dbReference type="EMBL" id="FOMQ01000003">
    <property type="protein sequence ID" value="SFD52595.1"/>
    <property type="molecule type" value="Genomic_DNA"/>
</dbReference>
<accession>A0A1I1T1N6</accession>
<keyword evidence="2" id="KW-1185">Reference proteome</keyword>
<evidence type="ECO:0008006" key="3">
    <source>
        <dbReference type="Google" id="ProtNLM"/>
    </source>
</evidence>
<gene>
    <name evidence="1" type="ORF">SAMN04489710_10367</name>
</gene>
<name>A0A1I1T1N6_9BURK</name>
<reference evidence="2" key="1">
    <citation type="submission" date="2016-10" db="EMBL/GenBank/DDBJ databases">
        <authorList>
            <person name="Varghese N."/>
            <person name="Submissions S."/>
        </authorList>
    </citation>
    <scope>NUCLEOTIDE SEQUENCE [LARGE SCALE GENOMIC DNA]</scope>
    <source>
        <strain evidence="2">DSM 7481</strain>
    </source>
</reference>